<dbReference type="EMBL" id="AZBU02000001">
    <property type="protein sequence ID" value="TMS34844.1"/>
    <property type="molecule type" value="Genomic_DNA"/>
</dbReference>
<reference evidence="2 3" key="1">
    <citation type="journal article" date="2015" name="Genome Biol.">
        <title>Comparative genomics of Steinernema reveals deeply conserved gene regulatory networks.</title>
        <authorList>
            <person name="Dillman A.R."/>
            <person name="Macchietto M."/>
            <person name="Porter C.F."/>
            <person name="Rogers A."/>
            <person name="Williams B."/>
            <person name="Antoshechkin I."/>
            <person name="Lee M.M."/>
            <person name="Goodwin Z."/>
            <person name="Lu X."/>
            <person name="Lewis E.E."/>
            <person name="Goodrich-Blair H."/>
            <person name="Stock S.P."/>
            <person name="Adams B.J."/>
            <person name="Sternberg P.W."/>
            <person name="Mortazavi A."/>
        </authorList>
    </citation>
    <scope>NUCLEOTIDE SEQUENCE [LARGE SCALE GENOMIC DNA]</scope>
    <source>
        <strain evidence="2 3">ALL</strain>
    </source>
</reference>
<dbReference type="Gene3D" id="3.30.1370.50">
    <property type="entry name" value="R3H-like domain"/>
    <property type="match status" value="1"/>
</dbReference>
<name>A0A4U8UP21_STECR</name>
<dbReference type="Proteomes" id="UP000298663">
    <property type="component" value="Unassembled WGS sequence"/>
</dbReference>
<dbReference type="OrthoDB" id="75169at2759"/>
<dbReference type="InterPro" id="IPR036867">
    <property type="entry name" value="R3H_dom_sf"/>
</dbReference>
<protein>
    <submittedName>
        <fullName evidence="2">Uncharacterized protein</fullName>
    </submittedName>
</protein>
<evidence type="ECO:0000313" key="2">
    <source>
        <dbReference type="EMBL" id="TMS34844.1"/>
    </source>
</evidence>
<comment type="caution">
    <text evidence="2">The sequence shown here is derived from an EMBL/GenBank/DDBJ whole genome shotgun (WGS) entry which is preliminary data.</text>
</comment>
<evidence type="ECO:0000256" key="1">
    <source>
        <dbReference type="SAM" id="MobiDB-lite"/>
    </source>
</evidence>
<gene>
    <name evidence="2" type="ORF">L596_002353</name>
</gene>
<dbReference type="AlphaFoldDB" id="A0A4U8UP21"/>
<organism evidence="2 3">
    <name type="scientific">Steinernema carpocapsae</name>
    <name type="common">Entomopathogenic nematode</name>
    <dbReference type="NCBI Taxonomy" id="34508"/>
    <lineage>
        <taxon>Eukaryota</taxon>
        <taxon>Metazoa</taxon>
        <taxon>Ecdysozoa</taxon>
        <taxon>Nematoda</taxon>
        <taxon>Chromadorea</taxon>
        <taxon>Rhabditida</taxon>
        <taxon>Tylenchina</taxon>
        <taxon>Panagrolaimomorpha</taxon>
        <taxon>Strongyloidoidea</taxon>
        <taxon>Steinernematidae</taxon>
        <taxon>Steinernema</taxon>
    </lineage>
</organism>
<feature type="compositionally biased region" description="Basic residues" evidence="1">
    <location>
        <begin position="32"/>
        <end position="41"/>
    </location>
</feature>
<dbReference type="SUPFAM" id="SSF82708">
    <property type="entry name" value="R3H domain"/>
    <property type="match status" value="1"/>
</dbReference>
<dbReference type="GO" id="GO:0003676">
    <property type="term" value="F:nucleic acid binding"/>
    <property type="evidence" value="ECO:0007669"/>
    <property type="project" value="InterPro"/>
</dbReference>
<accession>A0A4U8UP21</accession>
<feature type="compositionally biased region" description="Basic and acidic residues" evidence="1">
    <location>
        <begin position="19"/>
        <end position="31"/>
    </location>
</feature>
<proteinExistence type="predicted"/>
<sequence>MKVWNEFITLDEVDQQRILDDIDSKHPEKEVKKSKKTKKAKADHGPSSSNSSDDARRAHHPAFSGKACFKRMERRFKDLMLQKHLPWSFISATEQALVDFFNCDPNGVWVGTLLNPNHRLYLHAVAQYLSLFSESTTDSTDQRVTEVRNTRDNFVSPNITLLEYVSEQKKKRKSKAVE</sequence>
<evidence type="ECO:0000313" key="3">
    <source>
        <dbReference type="Proteomes" id="UP000298663"/>
    </source>
</evidence>
<keyword evidence="3" id="KW-1185">Reference proteome</keyword>
<feature type="region of interest" description="Disordered" evidence="1">
    <location>
        <begin position="19"/>
        <end position="59"/>
    </location>
</feature>
<reference evidence="2 3" key="2">
    <citation type="journal article" date="2019" name="G3 (Bethesda)">
        <title>Hybrid Assembly of the Genome of the Entomopathogenic Nematode Steinernema carpocapsae Identifies the X-Chromosome.</title>
        <authorList>
            <person name="Serra L."/>
            <person name="Macchietto M."/>
            <person name="Macias-Munoz A."/>
            <person name="McGill C.J."/>
            <person name="Rodriguez I.M."/>
            <person name="Rodriguez B."/>
            <person name="Murad R."/>
            <person name="Mortazavi A."/>
        </authorList>
    </citation>
    <scope>NUCLEOTIDE SEQUENCE [LARGE SCALE GENOMIC DNA]</scope>
    <source>
        <strain evidence="2 3">ALL</strain>
    </source>
</reference>
<dbReference type="PANTHER" id="PTHR32019:SF2">
    <property type="entry name" value="R3H DOMAIN-CONTAINING PROTEIN 4"/>
    <property type="match status" value="1"/>
</dbReference>
<dbReference type="PANTHER" id="PTHR32019">
    <property type="entry name" value="R3H DOMAIN-CONTAINING PROTEIN 4"/>
    <property type="match status" value="1"/>
</dbReference>
<dbReference type="InterPro" id="IPR039629">
    <property type="entry name" value="R3HDM4"/>
</dbReference>
<dbReference type="STRING" id="34508.A0A4U8UP21"/>